<sequence length="115" mass="13288">MITARKLTLYFQSQVVIALTDLILKQVLSKQDASKILVKWTIELGEYHVEFQPRTSIKAQVLADFLLQMIARMKKRFKKSSSFNFLARKTRDCSKGSIRLENISSHEVEILGDKQ</sequence>
<reference evidence="1" key="1">
    <citation type="submission" date="2020-06" db="EMBL/GenBank/DDBJ databases">
        <authorList>
            <person name="Li T."/>
            <person name="Hu X."/>
            <person name="Zhang T."/>
            <person name="Song X."/>
            <person name="Zhang H."/>
            <person name="Dai N."/>
            <person name="Sheng W."/>
            <person name="Hou X."/>
            <person name="Wei L."/>
        </authorList>
    </citation>
    <scope>NUCLEOTIDE SEQUENCE</scope>
    <source>
        <strain evidence="1">K16</strain>
        <tissue evidence="1">Leaf</tissue>
    </source>
</reference>
<protein>
    <submittedName>
        <fullName evidence="1">Uncharacterized protein</fullName>
    </submittedName>
</protein>
<dbReference type="PANTHER" id="PTHR48475">
    <property type="entry name" value="RIBONUCLEASE H"/>
    <property type="match status" value="1"/>
</dbReference>
<dbReference type="AlphaFoldDB" id="A0AAE2C3V7"/>
<keyword evidence="2" id="KW-1185">Reference proteome</keyword>
<dbReference type="EMBL" id="JACGWL010000002">
    <property type="protein sequence ID" value="KAK4408122.1"/>
    <property type="molecule type" value="Genomic_DNA"/>
</dbReference>
<organism evidence="1 2">
    <name type="scientific">Sesamum angolense</name>
    <dbReference type="NCBI Taxonomy" id="2727404"/>
    <lineage>
        <taxon>Eukaryota</taxon>
        <taxon>Viridiplantae</taxon>
        <taxon>Streptophyta</taxon>
        <taxon>Embryophyta</taxon>
        <taxon>Tracheophyta</taxon>
        <taxon>Spermatophyta</taxon>
        <taxon>Magnoliopsida</taxon>
        <taxon>eudicotyledons</taxon>
        <taxon>Gunneridae</taxon>
        <taxon>Pentapetalae</taxon>
        <taxon>asterids</taxon>
        <taxon>lamiids</taxon>
        <taxon>Lamiales</taxon>
        <taxon>Pedaliaceae</taxon>
        <taxon>Sesamum</taxon>
    </lineage>
</organism>
<gene>
    <name evidence="1" type="ORF">Sango_0393200</name>
</gene>
<dbReference type="PANTHER" id="PTHR48475:SF2">
    <property type="entry name" value="RIBONUCLEASE H"/>
    <property type="match status" value="1"/>
</dbReference>
<comment type="caution">
    <text evidence="1">The sequence shown here is derived from an EMBL/GenBank/DDBJ whole genome shotgun (WGS) entry which is preliminary data.</text>
</comment>
<evidence type="ECO:0000313" key="2">
    <source>
        <dbReference type="Proteomes" id="UP001289374"/>
    </source>
</evidence>
<proteinExistence type="predicted"/>
<accession>A0AAE2C3V7</accession>
<reference evidence="1" key="2">
    <citation type="journal article" date="2024" name="Plant">
        <title>Genomic evolution and insights into agronomic trait innovations of Sesamum species.</title>
        <authorList>
            <person name="Miao H."/>
            <person name="Wang L."/>
            <person name="Qu L."/>
            <person name="Liu H."/>
            <person name="Sun Y."/>
            <person name="Le M."/>
            <person name="Wang Q."/>
            <person name="Wei S."/>
            <person name="Zheng Y."/>
            <person name="Lin W."/>
            <person name="Duan Y."/>
            <person name="Cao H."/>
            <person name="Xiong S."/>
            <person name="Wang X."/>
            <person name="Wei L."/>
            <person name="Li C."/>
            <person name="Ma Q."/>
            <person name="Ju M."/>
            <person name="Zhao R."/>
            <person name="Li G."/>
            <person name="Mu C."/>
            <person name="Tian Q."/>
            <person name="Mei H."/>
            <person name="Zhang T."/>
            <person name="Gao T."/>
            <person name="Zhang H."/>
        </authorList>
    </citation>
    <scope>NUCLEOTIDE SEQUENCE</scope>
    <source>
        <strain evidence="1">K16</strain>
    </source>
</reference>
<name>A0AAE2C3V7_9LAMI</name>
<dbReference type="Proteomes" id="UP001289374">
    <property type="component" value="Unassembled WGS sequence"/>
</dbReference>
<evidence type="ECO:0000313" key="1">
    <source>
        <dbReference type="EMBL" id="KAK4408122.1"/>
    </source>
</evidence>